<sequence>MDAASAFWSDLEVFLADMALSYATHGGRSAAVVWPQGEAAVVQALVTDHGRGEAPEKSAAAAMARRLGESVGRQVGFRYSNVETGQVEEARHITDDTFVVMLEGAVEVRLSPLGPHWPADVQRLRHRLRAGEVLYVPAGFSCSLSGQRSDALLVELALMN</sequence>
<evidence type="ECO:0000313" key="2">
    <source>
        <dbReference type="Proteomes" id="UP001221328"/>
    </source>
</evidence>
<protein>
    <recommendedName>
        <fullName evidence="3">Cupin domain-containing protein</fullName>
    </recommendedName>
</protein>
<evidence type="ECO:0008006" key="3">
    <source>
        <dbReference type="Google" id="ProtNLM"/>
    </source>
</evidence>
<evidence type="ECO:0000313" key="1">
    <source>
        <dbReference type="EMBL" id="MDC2961361.1"/>
    </source>
</evidence>
<dbReference type="InterPro" id="IPR011051">
    <property type="entry name" value="RmlC_Cupin_sf"/>
</dbReference>
<dbReference type="EMBL" id="JAQOSK010000034">
    <property type="protein sequence ID" value="MDC2961361.1"/>
    <property type="molecule type" value="Genomic_DNA"/>
</dbReference>
<reference evidence="1 2" key="1">
    <citation type="journal article" date="2015" name="Int. J. Syst. Evol. Microbiol.">
        <title>Streptomyces gilvifuscus sp. nov., an actinomycete that produces antibacterial compounds isolated from soil.</title>
        <authorList>
            <person name="Nguyen T.M."/>
            <person name="Kim J."/>
        </authorList>
    </citation>
    <scope>NUCLEOTIDE SEQUENCE [LARGE SCALE GENOMIC DNA]</scope>
    <source>
        <strain evidence="1 2">T113</strain>
    </source>
</reference>
<name>A0ABT5G9X8_9ACTN</name>
<dbReference type="Proteomes" id="UP001221328">
    <property type="component" value="Unassembled WGS sequence"/>
</dbReference>
<keyword evidence="2" id="KW-1185">Reference proteome</keyword>
<dbReference type="RefSeq" id="WP_200701495.1">
    <property type="nucleotide sequence ID" value="NZ_JAQOSK010000034.1"/>
</dbReference>
<dbReference type="Gene3D" id="2.60.120.10">
    <property type="entry name" value="Jelly Rolls"/>
    <property type="match status" value="1"/>
</dbReference>
<gene>
    <name evidence="1" type="ORF">PO587_43755</name>
</gene>
<dbReference type="SUPFAM" id="SSF51182">
    <property type="entry name" value="RmlC-like cupins"/>
    <property type="match status" value="1"/>
</dbReference>
<organism evidence="1 2">
    <name type="scientific">Streptomyces gilvifuscus</name>
    <dbReference type="NCBI Taxonomy" id="1550617"/>
    <lineage>
        <taxon>Bacteria</taxon>
        <taxon>Bacillati</taxon>
        <taxon>Actinomycetota</taxon>
        <taxon>Actinomycetes</taxon>
        <taxon>Kitasatosporales</taxon>
        <taxon>Streptomycetaceae</taxon>
        <taxon>Streptomyces</taxon>
    </lineage>
</organism>
<dbReference type="InterPro" id="IPR014710">
    <property type="entry name" value="RmlC-like_jellyroll"/>
</dbReference>
<accession>A0ABT5G9X8</accession>
<comment type="caution">
    <text evidence="1">The sequence shown here is derived from an EMBL/GenBank/DDBJ whole genome shotgun (WGS) entry which is preliminary data.</text>
</comment>
<proteinExistence type="predicted"/>